<dbReference type="GO" id="GO:0016592">
    <property type="term" value="C:mediator complex"/>
    <property type="evidence" value="ECO:0007669"/>
    <property type="project" value="InterPro"/>
</dbReference>
<accession>A0A6G1I6K4</accession>
<comment type="function">
    <text evidence="7">Component of the Mediator complex, a coactivator involved in the regulated transcription of nearly all RNA polymerase II-dependent genes. Mediator functions as a bridge to convey information from gene-specific regulatory proteins to the basal RNA polymerase II transcription machinery. Mediator is recruited to promoters by direct interactions with regulatory proteins and serves as a scaffold for the assembly of a functional preinitiation complex with RNA polymerase II and the general transcription factors.</text>
</comment>
<evidence type="ECO:0000313" key="11">
    <source>
        <dbReference type="Proteomes" id="UP000799640"/>
    </source>
</evidence>
<comment type="similarity">
    <text evidence="2 7">Belongs to the Mediator complex subunit 1 family.</text>
</comment>
<dbReference type="InterPro" id="IPR019680">
    <property type="entry name" value="Mediator_Med1"/>
</dbReference>
<dbReference type="GO" id="GO:0003712">
    <property type="term" value="F:transcription coregulator activity"/>
    <property type="evidence" value="ECO:0007669"/>
    <property type="project" value="InterPro"/>
</dbReference>
<evidence type="ECO:0000256" key="4">
    <source>
        <dbReference type="ARBA" id="ARBA00023159"/>
    </source>
</evidence>
<dbReference type="EMBL" id="ML996689">
    <property type="protein sequence ID" value="KAF2403756.1"/>
    <property type="molecule type" value="Genomic_DNA"/>
</dbReference>
<evidence type="ECO:0000256" key="5">
    <source>
        <dbReference type="ARBA" id="ARBA00023163"/>
    </source>
</evidence>
<evidence type="ECO:0000256" key="8">
    <source>
        <dbReference type="SAM" id="MobiDB-lite"/>
    </source>
</evidence>
<dbReference type="PANTHER" id="PTHR35041:SF4">
    <property type="entry name" value="MEDIATOR OF RNA POLYMERASE II TRANSCRIPTION SUBUNIT 1"/>
    <property type="match status" value="1"/>
</dbReference>
<feature type="domain" description="Mediator complex subunit Med1" evidence="9">
    <location>
        <begin position="147"/>
        <end position="574"/>
    </location>
</feature>
<feature type="region of interest" description="Disordered" evidence="8">
    <location>
        <begin position="1"/>
        <end position="84"/>
    </location>
</feature>
<dbReference type="Pfam" id="PF10744">
    <property type="entry name" value="Med1"/>
    <property type="match status" value="1"/>
</dbReference>
<dbReference type="OrthoDB" id="5310959at2759"/>
<evidence type="ECO:0000256" key="7">
    <source>
        <dbReference type="RuleBase" id="RU364059"/>
    </source>
</evidence>
<organism evidence="10 11">
    <name type="scientific">Trichodelitschia bisporula</name>
    <dbReference type="NCBI Taxonomy" id="703511"/>
    <lineage>
        <taxon>Eukaryota</taxon>
        <taxon>Fungi</taxon>
        <taxon>Dikarya</taxon>
        <taxon>Ascomycota</taxon>
        <taxon>Pezizomycotina</taxon>
        <taxon>Dothideomycetes</taxon>
        <taxon>Dothideomycetes incertae sedis</taxon>
        <taxon>Phaeotrichales</taxon>
        <taxon>Phaeotrichaceae</taxon>
        <taxon>Trichodelitschia</taxon>
    </lineage>
</organism>
<proteinExistence type="inferred from homology"/>
<evidence type="ECO:0000313" key="10">
    <source>
        <dbReference type="EMBL" id="KAF2403756.1"/>
    </source>
</evidence>
<keyword evidence="11" id="KW-1185">Reference proteome</keyword>
<protein>
    <recommendedName>
        <fullName evidence="7">Mediator of RNA polymerase II transcription subunit 1</fullName>
    </recommendedName>
    <alternativeName>
        <fullName evidence="7">Mediator complex subunit 1</fullName>
    </alternativeName>
</protein>
<keyword evidence="6 7" id="KW-0539">Nucleus</keyword>
<keyword evidence="5 7" id="KW-0804">Transcription</keyword>
<feature type="region of interest" description="Disordered" evidence="8">
    <location>
        <begin position="350"/>
        <end position="372"/>
    </location>
</feature>
<evidence type="ECO:0000256" key="6">
    <source>
        <dbReference type="ARBA" id="ARBA00023242"/>
    </source>
</evidence>
<dbReference type="AlphaFoldDB" id="A0A6G1I6K4"/>
<sequence length="708" mass="76046">MATPTPSSSAIKGSSAPINAATPQSHHHLGSFTSPAPRSVPSPTTYRTQAGKSPFNAASHQPPSSSTIQNHPTGGSTGSGANRLLGSSPAAAMLESPAAMALSLSNMGGLDGGIGMGISMSGLSALGISASMMGRGDDEERRKRLEAVVALVKTRPGKVSPEGLELLARNCGMEAMLDPPLAPRRNGTRECAIAGATVLVDVKFAKHIVKNVDISFPTSTKVVNEHCESAARVLKENLSLQPGLSTITLTLEKFSKNLERLARLDKLNGPSSAPNFNCFEAIAAVYRSLRKLYEHEKMAAMALFDPQDPDAEDKADREVMCKKSGRPQMNCHGNVGLNLDYWMKQRKVLRRGPRRNPDSANEESRNGPSPDVFTMSIECEHSPPELYTPVRISSAWISEQVEKPGEPDQPGSTVDWLDPPPTYLATQQDMTLGDGSFGKLPSVRFVAKLDPPVLLPLPVATNILSSVGVTLPPDSIQATTFDGMLLHLPGHDPVHAAQALVGPRKIVQSQRPVLGRGADGEEVINTHNNSLFVSKYDYGWLLEEIPFAHPRQLMQIIPILRQYAQLNTLIKDSFASEVTSPYGTATKASVSRQVGTVAVDISLMCTPVPRVSLVFPHNKDGEDTQADTNMASVDALLAGLDLISPISVTMEILPNADITVADQNLYQGDVSMITAEDKKHLEKISKAFDIAGDLGIWVEWVRGFAKST</sequence>
<evidence type="ECO:0000256" key="1">
    <source>
        <dbReference type="ARBA" id="ARBA00004123"/>
    </source>
</evidence>
<evidence type="ECO:0000256" key="2">
    <source>
        <dbReference type="ARBA" id="ARBA00006210"/>
    </source>
</evidence>
<reference evidence="10" key="1">
    <citation type="journal article" date="2020" name="Stud. Mycol.">
        <title>101 Dothideomycetes genomes: a test case for predicting lifestyles and emergence of pathogens.</title>
        <authorList>
            <person name="Haridas S."/>
            <person name="Albert R."/>
            <person name="Binder M."/>
            <person name="Bloem J."/>
            <person name="Labutti K."/>
            <person name="Salamov A."/>
            <person name="Andreopoulos B."/>
            <person name="Baker S."/>
            <person name="Barry K."/>
            <person name="Bills G."/>
            <person name="Bluhm B."/>
            <person name="Cannon C."/>
            <person name="Castanera R."/>
            <person name="Culley D."/>
            <person name="Daum C."/>
            <person name="Ezra D."/>
            <person name="Gonzalez J."/>
            <person name="Henrissat B."/>
            <person name="Kuo A."/>
            <person name="Liang C."/>
            <person name="Lipzen A."/>
            <person name="Lutzoni F."/>
            <person name="Magnuson J."/>
            <person name="Mondo S."/>
            <person name="Nolan M."/>
            <person name="Ohm R."/>
            <person name="Pangilinan J."/>
            <person name="Park H.-J."/>
            <person name="Ramirez L."/>
            <person name="Alfaro M."/>
            <person name="Sun H."/>
            <person name="Tritt A."/>
            <person name="Yoshinaga Y."/>
            <person name="Zwiers L.-H."/>
            <person name="Turgeon B."/>
            <person name="Goodwin S."/>
            <person name="Spatafora J."/>
            <person name="Crous P."/>
            <person name="Grigoriev I."/>
        </authorList>
    </citation>
    <scope>NUCLEOTIDE SEQUENCE</scope>
    <source>
        <strain evidence="10">CBS 262.69</strain>
    </source>
</reference>
<dbReference type="PANTHER" id="PTHR35041">
    <property type="entry name" value="MEDIATOR OF RNA POLYMERASE II TRANSCRIPTION SUBUNIT 1"/>
    <property type="match status" value="1"/>
</dbReference>
<comment type="subcellular location">
    <subcellularLocation>
        <location evidence="1 7">Nucleus</location>
    </subcellularLocation>
</comment>
<keyword evidence="3 7" id="KW-0805">Transcription regulation</keyword>
<evidence type="ECO:0000256" key="3">
    <source>
        <dbReference type="ARBA" id="ARBA00023015"/>
    </source>
</evidence>
<evidence type="ECO:0000259" key="9">
    <source>
        <dbReference type="Pfam" id="PF10744"/>
    </source>
</evidence>
<dbReference type="Proteomes" id="UP000799640">
    <property type="component" value="Unassembled WGS sequence"/>
</dbReference>
<feature type="compositionally biased region" description="Polar residues" evidence="8">
    <location>
        <begin position="1"/>
        <end position="12"/>
    </location>
</feature>
<dbReference type="GO" id="GO:0045944">
    <property type="term" value="P:positive regulation of transcription by RNA polymerase II"/>
    <property type="evidence" value="ECO:0007669"/>
    <property type="project" value="UniProtKB-ARBA"/>
</dbReference>
<name>A0A6G1I6K4_9PEZI</name>
<keyword evidence="4 7" id="KW-0010">Activator</keyword>
<gene>
    <name evidence="10" type="ORF">EJ06DRAFT_546889</name>
</gene>
<feature type="compositionally biased region" description="Polar residues" evidence="8">
    <location>
        <begin position="31"/>
        <end position="74"/>
    </location>
</feature>